<evidence type="ECO:0000313" key="3">
    <source>
        <dbReference type="Proteomes" id="UP001610990"/>
    </source>
</evidence>
<evidence type="ECO:0000256" key="1">
    <source>
        <dbReference type="SAM" id="MobiDB-lite"/>
    </source>
</evidence>
<protein>
    <submittedName>
        <fullName evidence="2">DNA-binding protein</fullName>
    </submittedName>
</protein>
<keyword evidence="3" id="KW-1185">Reference proteome</keyword>
<sequence>MGDHAVPSPYRYTTPAAPKAATGETAAVYRQLDLDLGVRRAPAFTVLSAAPALLVASWVAVRESLLAGGAPRDAKALVAAGVIRATPGAVRVAGHLPAPHVAGGRRFAEALGSGGAPEDAAHARLLAWGAATRTPGSPELADPPFPPGHAPEYLGTALAAHFVGRIAAALLTERAPAGPRRLRSAVRALGGRSGTAAERRPPRPGESLALLGGGCGPEPSWADGAPVGAGFAALRRAATADSPALTDAVRTTVLAAVTDWDGGRPPSARSWLYGSLSALRGADRPAAALALLGALAPDQVRGTDIEFWRSTAPDRTAGDADLVRLIAFGAYAAAARVEASLAPATRRRSGAPAGLPRP</sequence>
<dbReference type="EMBL" id="JBIRGH010000002">
    <property type="protein sequence ID" value="MFH8583556.1"/>
    <property type="molecule type" value="Genomic_DNA"/>
</dbReference>
<dbReference type="RefSeq" id="WP_397671138.1">
    <property type="nucleotide sequence ID" value="NZ_JBIRGH010000002.1"/>
</dbReference>
<dbReference type="GO" id="GO:0003677">
    <property type="term" value="F:DNA binding"/>
    <property type="evidence" value="ECO:0007669"/>
    <property type="project" value="UniProtKB-KW"/>
</dbReference>
<dbReference type="Proteomes" id="UP001610990">
    <property type="component" value="Unassembled WGS sequence"/>
</dbReference>
<feature type="region of interest" description="Disordered" evidence="1">
    <location>
        <begin position="189"/>
        <end position="208"/>
    </location>
</feature>
<accession>A0ABW7R7K1</accession>
<comment type="caution">
    <text evidence="2">The sequence shown here is derived from an EMBL/GenBank/DDBJ whole genome shotgun (WGS) entry which is preliminary data.</text>
</comment>
<name>A0ABW7R7K1_9ACTN</name>
<reference evidence="2 3" key="1">
    <citation type="submission" date="2024-10" db="EMBL/GenBank/DDBJ databases">
        <title>The Natural Products Discovery Center: Release of the First 8490 Sequenced Strains for Exploring Actinobacteria Biosynthetic Diversity.</title>
        <authorList>
            <person name="Kalkreuter E."/>
            <person name="Kautsar S.A."/>
            <person name="Yang D."/>
            <person name="Bader C.D."/>
            <person name="Teijaro C.N."/>
            <person name="Fluegel L."/>
            <person name="Davis C.M."/>
            <person name="Simpson J.R."/>
            <person name="Lauterbach L."/>
            <person name="Steele A.D."/>
            <person name="Gui C."/>
            <person name="Meng S."/>
            <person name="Li G."/>
            <person name="Viehrig K."/>
            <person name="Ye F."/>
            <person name="Su P."/>
            <person name="Kiefer A.F."/>
            <person name="Nichols A."/>
            <person name="Cepeda A.J."/>
            <person name="Yan W."/>
            <person name="Fan B."/>
            <person name="Jiang Y."/>
            <person name="Adhikari A."/>
            <person name="Zheng C.-J."/>
            <person name="Schuster L."/>
            <person name="Cowan T.M."/>
            <person name="Smanski M.J."/>
            <person name="Chevrette M.G."/>
            <person name="De Carvalho L.P.S."/>
            <person name="Shen B."/>
        </authorList>
    </citation>
    <scope>NUCLEOTIDE SEQUENCE [LARGE SCALE GENOMIC DNA]</scope>
    <source>
        <strain evidence="2 3">NPDC018013</strain>
    </source>
</reference>
<keyword evidence="2" id="KW-0238">DNA-binding</keyword>
<organism evidence="2 3">
    <name type="scientific">Streptomyces celluloflavus</name>
    <dbReference type="NCBI Taxonomy" id="58344"/>
    <lineage>
        <taxon>Bacteria</taxon>
        <taxon>Bacillati</taxon>
        <taxon>Actinomycetota</taxon>
        <taxon>Actinomycetes</taxon>
        <taxon>Kitasatosporales</taxon>
        <taxon>Streptomycetaceae</taxon>
        <taxon>Streptomyces</taxon>
    </lineage>
</organism>
<proteinExistence type="predicted"/>
<evidence type="ECO:0000313" key="2">
    <source>
        <dbReference type="EMBL" id="MFH8583556.1"/>
    </source>
</evidence>
<gene>
    <name evidence="2" type="ORF">ACH4GP_04045</name>
</gene>